<dbReference type="InterPro" id="IPR000847">
    <property type="entry name" value="LysR_HTH_N"/>
</dbReference>
<keyword evidence="4" id="KW-0804">Transcription</keyword>
<keyword evidence="7" id="KW-1185">Reference proteome</keyword>
<dbReference type="PANTHER" id="PTHR30419:SF8">
    <property type="entry name" value="NITROGEN ASSIMILATION TRANSCRIPTIONAL ACTIVATOR-RELATED"/>
    <property type="match status" value="1"/>
</dbReference>
<evidence type="ECO:0000256" key="2">
    <source>
        <dbReference type="ARBA" id="ARBA00023015"/>
    </source>
</evidence>
<dbReference type="CDD" id="cd05466">
    <property type="entry name" value="PBP2_LTTR_substrate"/>
    <property type="match status" value="1"/>
</dbReference>
<dbReference type="InterPro" id="IPR036388">
    <property type="entry name" value="WH-like_DNA-bd_sf"/>
</dbReference>
<evidence type="ECO:0000259" key="5">
    <source>
        <dbReference type="PROSITE" id="PS50931"/>
    </source>
</evidence>
<dbReference type="InterPro" id="IPR005119">
    <property type="entry name" value="LysR_subst-bd"/>
</dbReference>
<comment type="caution">
    <text evidence="6">The sequence shown here is derived from an EMBL/GenBank/DDBJ whole genome shotgun (WGS) entry which is preliminary data.</text>
</comment>
<dbReference type="AlphaFoldDB" id="A0A0R1V6Z1"/>
<reference evidence="6 7" key="1">
    <citation type="journal article" date="2015" name="Genome Announc.">
        <title>Expanding the biotechnology potential of lactobacilli through comparative genomics of 213 strains and associated genera.</title>
        <authorList>
            <person name="Sun Z."/>
            <person name="Harris H.M."/>
            <person name="McCann A."/>
            <person name="Guo C."/>
            <person name="Argimon S."/>
            <person name="Zhang W."/>
            <person name="Yang X."/>
            <person name="Jeffery I.B."/>
            <person name="Cooney J.C."/>
            <person name="Kagawa T.F."/>
            <person name="Liu W."/>
            <person name="Song Y."/>
            <person name="Salvetti E."/>
            <person name="Wrobel A."/>
            <person name="Rasinkangas P."/>
            <person name="Parkhill J."/>
            <person name="Rea M.C."/>
            <person name="O'Sullivan O."/>
            <person name="Ritari J."/>
            <person name="Douillard F.P."/>
            <person name="Paul Ross R."/>
            <person name="Yang R."/>
            <person name="Briner A.E."/>
            <person name="Felis G.E."/>
            <person name="de Vos W.M."/>
            <person name="Barrangou R."/>
            <person name="Klaenhammer T.R."/>
            <person name="Caufield P.W."/>
            <person name="Cui Y."/>
            <person name="Zhang H."/>
            <person name="O'Toole P.W."/>
        </authorList>
    </citation>
    <scope>NUCLEOTIDE SEQUENCE [LARGE SCALE GENOMIC DNA]</scope>
    <source>
        <strain evidence="6 7">DSM 16381</strain>
    </source>
</reference>
<evidence type="ECO:0000256" key="4">
    <source>
        <dbReference type="ARBA" id="ARBA00023163"/>
    </source>
</evidence>
<keyword evidence="2" id="KW-0805">Transcription regulation</keyword>
<gene>
    <name evidence="6" type="ORF">FD28_GL001665</name>
</gene>
<name>A0A0R1V6Z1_9LACO</name>
<dbReference type="InterPro" id="IPR036390">
    <property type="entry name" value="WH_DNA-bd_sf"/>
</dbReference>
<dbReference type="Pfam" id="PF03466">
    <property type="entry name" value="LysR_substrate"/>
    <property type="match status" value="1"/>
</dbReference>
<dbReference type="FunFam" id="1.10.10.10:FF:000001">
    <property type="entry name" value="LysR family transcriptional regulator"/>
    <property type="match status" value="1"/>
</dbReference>
<dbReference type="PRINTS" id="PR00039">
    <property type="entry name" value="HTHLYSR"/>
</dbReference>
<dbReference type="Gene3D" id="1.10.10.10">
    <property type="entry name" value="Winged helix-like DNA-binding domain superfamily/Winged helix DNA-binding domain"/>
    <property type="match status" value="1"/>
</dbReference>
<dbReference type="Proteomes" id="UP000051580">
    <property type="component" value="Unassembled WGS sequence"/>
</dbReference>
<dbReference type="PANTHER" id="PTHR30419">
    <property type="entry name" value="HTH-TYPE TRANSCRIPTIONAL REGULATOR YBHD"/>
    <property type="match status" value="1"/>
</dbReference>
<dbReference type="GO" id="GO:0003677">
    <property type="term" value="F:DNA binding"/>
    <property type="evidence" value="ECO:0007669"/>
    <property type="project" value="UniProtKB-KW"/>
</dbReference>
<keyword evidence="3" id="KW-0238">DNA-binding</keyword>
<dbReference type="RefSeq" id="WP_057731769.1">
    <property type="nucleotide sequence ID" value="NZ_AZFS01000016.1"/>
</dbReference>
<dbReference type="Pfam" id="PF00126">
    <property type="entry name" value="HTH_1"/>
    <property type="match status" value="1"/>
</dbReference>
<dbReference type="SUPFAM" id="SSF53850">
    <property type="entry name" value="Periplasmic binding protein-like II"/>
    <property type="match status" value="1"/>
</dbReference>
<organism evidence="6 7">
    <name type="scientific">Levilactobacillus hammesii DSM 16381</name>
    <dbReference type="NCBI Taxonomy" id="1423753"/>
    <lineage>
        <taxon>Bacteria</taxon>
        <taxon>Bacillati</taxon>
        <taxon>Bacillota</taxon>
        <taxon>Bacilli</taxon>
        <taxon>Lactobacillales</taxon>
        <taxon>Lactobacillaceae</taxon>
        <taxon>Levilactobacillus</taxon>
    </lineage>
</organism>
<dbReference type="GO" id="GO:0003700">
    <property type="term" value="F:DNA-binding transcription factor activity"/>
    <property type="evidence" value="ECO:0007669"/>
    <property type="project" value="InterPro"/>
</dbReference>
<sequence>MEIRVLQYFWTIANVGTISGAAEILHITQPTLSRQIKDLETELQTPLFTRHHNRLELTSAGIYLRSRAEEILTLTRQTEQTFIDQRNQLYSGKVTIGCVEADNTDTMAQAIESLIQDYPQVHFSITTGAGDLIKEQLEKGLIDLALMLEPIDTKRYFSLRLPRQEQWGLLVAKDSPLSEHATITPDDLIDLPLIISQRQDVHSMLNDWFDHPNLELSIVGEYNLIFNTLPFVLHHVGVTLTVVGVTRTLDQSRLTFVPLAPMLETNCVLAWRKNKVLTPIASELIKRFKKFNEESEA</sequence>
<evidence type="ECO:0000256" key="3">
    <source>
        <dbReference type="ARBA" id="ARBA00023125"/>
    </source>
</evidence>
<dbReference type="PATRIC" id="fig|1423753.3.peg.1730"/>
<dbReference type="EMBL" id="AZFS01000016">
    <property type="protein sequence ID" value="KRL97579.1"/>
    <property type="molecule type" value="Genomic_DNA"/>
</dbReference>
<feature type="domain" description="HTH lysR-type" evidence="5">
    <location>
        <begin position="1"/>
        <end position="58"/>
    </location>
</feature>
<evidence type="ECO:0000313" key="7">
    <source>
        <dbReference type="Proteomes" id="UP000051580"/>
    </source>
</evidence>
<evidence type="ECO:0000313" key="6">
    <source>
        <dbReference type="EMBL" id="KRL97579.1"/>
    </source>
</evidence>
<protein>
    <submittedName>
        <fullName evidence="6">LysR family transcriptional regulator</fullName>
    </submittedName>
</protein>
<accession>A0A0R1V6Z1</accession>
<dbReference type="PROSITE" id="PS50931">
    <property type="entry name" value="HTH_LYSR"/>
    <property type="match status" value="1"/>
</dbReference>
<evidence type="ECO:0000256" key="1">
    <source>
        <dbReference type="ARBA" id="ARBA00009437"/>
    </source>
</evidence>
<dbReference type="InterPro" id="IPR050950">
    <property type="entry name" value="HTH-type_LysR_regulators"/>
</dbReference>
<dbReference type="GO" id="GO:0005829">
    <property type="term" value="C:cytosol"/>
    <property type="evidence" value="ECO:0007669"/>
    <property type="project" value="TreeGrafter"/>
</dbReference>
<proteinExistence type="inferred from homology"/>
<comment type="similarity">
    <text evidence="1">Belongs to the LysR transcriptional regulatory family.</text>
</comment>
<dbReference type="OrthoDB" id="9803735at2"/>
<dbReference type="Gene3D" id="3.40.190.290">
    <property type="match status" value="1"/>
</dbReference>
<dbReference type="SUPFAM" id="SSF46785">
    <property type="entry name" value="Winged helix' DNA-binding domain"/>
    <property type="match status" value="1"/>
</dbReference>